<dbReference type="Proteomes" id="UP000215459">
    <property type="component" value="Unassembled WGS sequence"/>
</dbReference>
<sequence length="171" mass="20794">MFLVCSFIKKVGVEIKSKEDLERNSEKYFVNVNQYEQLKEMDDKLDWDYLDGAIEMKYYNEEILGFQYWDLVDQCWMYLCDMLEELREKKETSRFFPDMPVKISMVKQNPDHIRFSLDSRIWILPMEAFQQAIISGAVDFYTNLMNCFGKSHPRYPWWKDDLERIKRKFKG</sequence>
<gene>
    <name evidence="1" type="ORF">CHM34_17295</name>
</gene>
<protein>
    <submittedName>
        <fullName evidence="1">Uncharacterized protein</fullName>
    </submittedName>
</protein>
<evidence type="ECO:0000313" key="1">
    <source>
        <dbReference type="EMBL" id="OYD06215.1"/>
    </source>
</evidence>
<name>A0A235B3K9_9BACL</name>
<proteinExistence type="predicted"/>
<dbReference type="AlphaFoldDB" id="A0A235B3K9"/>
<keyword evidence="2" id="KW-1185">Reference proteome</keyword>
<accession>A0A235B3K9</accession>
<comment type="caution">
    <text evidence="1">The sequence shown here is derived from an EMBL/GenBank/DDBJ whole genome shotgun (WGS) entry which is preliminary data.</text>
</comment>
<evidence type="ECO:0000313" key="2">
    <source>
        <dbReference type="Proteomes" id="UP000215459"/>
    </source>
</evidence>
<organism evidence="1 2">
    <name type="scientific">Paludifilum halophilum</name>
    <dbReference type="NCBI Taxonomy" id="1642702"/>
    <lineage>
        <taxon>Bacteria</taxon>
        <taxon>Bacillati</taxon>
        <taxon>Bacillota</taxon>
        <taxon>Bacilli</taxon>
        <taxon>Bacillales</taxon>
        <taxon>Thermoactinomycetaceae</taxon>
        <taxon>Paludifilum</taxon>
    </lineage>
</organism>
<reference evidence="1 2" key="1">
    <citation type="submission" date="2017-07" db="EMBL/GenBank/DDBJ databases">
        <title>The genome sequence of Paludifilum halophilum highlights mechanisms for microbial adaptation to high salt environemnts.</title>
        <authorList>
            <person name="Belbahri L."/>
        </authorList>
    </citation>
    <scope>NUCLEOTIDE SEQUENCE [LARGE SCALE GENOMIC DNA]</scope>
    <source>
        <strain evidence="1 2">DSM 102817</strain>
    </source>
</reference>
<dbReference type="RefSeq" id="WP_094265871.1">
    <property type="nucleotide sequence ID" value="NZ_NOWF01000015.1"/>
</dbReference>
<dbReference type="OrthoDB" id="2088102at2"/>
<dbReference type="EMBL" id="NOWF01000015">
    <property type="protein sequence ID" value="OYD06215.1"/>
    <property type="molecule type" value="Genomic_DNA"/>
</dbReference>